<feature type="domain" description="Mannosyl-glycoprotein endo-beta-N-acetylglucosamidase-like" evidence="2">
    <location>
        <begin position="204"/>
        <end position="328"/>
    </location>
</feature>
<sequence length="336" mass="37839">MKDRFTIIYPLSYKKKMQAENIEPTVDKDKSLQLQQNKKTSWSFWMKERYRAFRLWMAPAAWAARLRRPYFLFHPKGRWGTAAVMAIASGIYFWPQISALPQQLSQSQAVANTAKLSGEPLVKAQKASFVSSELPKTTQAAAPLAMAQEEKEEQPATAEENKELSSENLPQIPEIQPTVKKPVSVEISDEKLQKQLDFMNRLRPLAENEAAKTKIPAALLLGLAIMQSDFGQTAVAKAGNNPFHLLLENNSLLAHEGCSGEGIFHGQRYARYRSLWAGFKAHSLYLQSLEAPKENNSCSAWAKALEEQGYFQKDQDAQKLIDLIKGLELEKPLMNS</sequence>
<evidence type="ECO:0000313" key="3">
    <source>
        <dbReference type="EMBL" id="EJF53690.1"/>
    </source>
</evidence>
<reference evidence="4" key="1">
    <citation type="journal article" date="2012" name="Stand. Genomic Sci.">
        <title>Permanent draft genome sequence of the gliding predator Saprospira grandis strain Sa g1 (= HR1).</title>
        <authorList>
            <person name="Mavromatis K."/>
            <person name="Chertkov O."/>
            <person name="Lapidus A."/>
            <person name="Nolan M."/>
            <person name="Lucas S."/>
            <person name="Tice H."/>
            <person name="Del Rio T.G."/>
            <person name="Cheng J.F."/>
            <person name="Han C."/>
            <person name="Tapia R."/>
            <person name="Bruce D."/>
            <person name="Goodwin L.A."/>
            <person name="Pitluck S."/>
            <person name="Huntemann M."/>
            <person name="Liolios K."/>
            <person name="Pagani I."/>
            <person name="Ivanova N."/>
            <person name="Mikhailova N."/>
            <person name="Pati A."/>
            <person name="Chen A."/>
            <person name="Palaniappan K."/>
            <person name="Land M."/>
            <person name="Brambilla E.M."/>
            <person name="Rohde M."/>
            <person name="Spring S."/>
            <person name="Goker M."/>
            <person name="Detter J.C."/>
            <person name="Bristow J."/>
            <person name="Eisen J.A."/>
            <person name="Markowitz V."/>
            <person name="Hugenholtz P."/>
            <person name="Kyrpides N.C."/>
            <person name="Klenk H.P."/>
            <person name="Woyke T."/>
        </authorList>
    </citation>
    <scope>NUCLEOTIDE SEQUENCE [LARGE SCALE GENOMIC DNA]</scope>
    <source>
        <strain evidence="4">DSM 2844</strain>
    </source>
</reference>
<protein>
    <submittedName>
        <fullName evidence="3">Muramidase (Flagellum-specific)</fullName>
    </submittedName>
</protein>
<evidence type="ECO:0000259" key="2">
    <source>
        <dbReference type="Pfam" id="PF01832"/>
    </source>
</evidence>
<name>J1I4P1_9BACT</name>
<gene>
    <name evidence="3" type="ORF">SapgrDRAFT_2001</name>
</gene>
<feature type="region of interest" description="Disordered" evidence="1">
    <location>
        <begin position="140"/>
        <end position="175"/>
    </location>
</feature>
<dbReference type="RefSeq" id="WP_002659370.1">
    <property type="nucleotide sequence ID" value="NZ_JH719942.1"/>
</dbReference>
<dbReference type="Proteomes" id="UP000005113">
    <property type="component" value="Unassembled WGS sequence"/>
</dbReference>
<dbReference type="Gene3D" id="1.10.530.10">
    <property type="match status" value="1"/>
</dbReference>
<accession>J1I4P1</accession>
<dbReference type="AlphaFoldDB" id="J1I4P1"/>
<proteinExistence type="predicted"/>
<dbReference type="EMBL" id="JH719942">
    <property type="protein sequence ID" value="EJF53690.1"/>
    <property type="molecule type" value="Genomic_DNA"/>
</dbReference>
<evidence type="ECO:0000313" key="4">
    <source>
        <dbReference type="Proteomes" id="UP000005113"/>
    </source>
</evidence>
<dbReference type="OrthoDB" id="9818067at2"/>
<dbReference type="InterPro" id="IPR002901">
    <property type="entry name" value="MGlyc_endo_b_GlcNAc-like_dom"/>
</dbReference>
<evidence type="ECO:0000256" key="1">
    <source>
        <dbReference type="SAM" id="MobiDB-lite"/>
    </source>
</evidence>
<dbReference type="GO" id="GO:0004040">
    <property type="term" value="F:amidase activity"/>
    <property type="evidence" value="ECO:0007669"/>
    <property type="project" value="InterPro"/>
</dbReference>
<dbReference type="HOGENOM" id="CLU_826085_0_0_10"/>
<organism evidence="3 4">
    <name type="scientific">Saprospira grandis DSM 2844</name>
    <dbReference type="NCBI Taxonomy" id="694433"/>
    <lineage>
        <taxon>Bacteria</taxon>
        <taxon>Pseudomonadati</taxon>
        <taxon>Bacteroidota</taxon>
        <taxon>Saprospiria</taxon>
        <taxon>Saprospirales</taxon>
        <taxon>Saprospiraceae</taxon>
        <taxon>Saprospira</taxon>
    </lineage>
</organism>
<dbReference type="Pfam" id="PF01832">
    <property type="entry name" value="Glucosaminidase"/>
    <property type="match status" value="1"/>
</dbReference>